<dbReference type="Gene3D" id="3.10.20.90">
    <property type="entry name" value="Phosphatidylinositol 3-kinase Catalytic Subunit, Chain A, domain 1"/>
    <property type="match status" value="1"/>
</dbReference>
<feature type="compositionally biased region" description="Polar residues" evidence="1">
    <location>
        <begin position="345"/>
        <end position="359"/>
    </location>
</feature>
<feature type="region of interest" description="Disordered" evidence="1">
    <location>
        <begin position="251"/>
        <end position="392"/>
    </location>
</feature>
<feature type="compositionally biased region" description="Polar residues" evidence="1">
    <location>
        <begin position="317"/>
        <end position="329"/>
    </location>
</feature>
<sequence>MDGRKAKPKAPLPPPETQITDCSSFDDSELKNFTMEQKENIIDRDIELSVVLPGEVIKSTTVNGSKPMMDLLVYLCAQYRLNPSSHTIVLMSMEQKQIKFKPNTPIGMLEVDKVILKPKQMDKKKPTPVIPEQTVRVVVNYKKTQKTIVRVSPHAPLQELMQIICHKCDFDPLHTVLLKTYQSQENLDLTRSLNDLGLRELYAMDLSRATPTTEFNLSSLQDSCQNSQNSEILKEKESKGFFSFFQRSKKKREQTASAPATPLMSKPRPAFGMKSSTISKQYDSNTLPSEMPKKRRAPLPPMPASQSVPQDLAQAQDRPTASVVKSSSVDETDKGLSGIGIVRTGSLQLSGTSSANSSLRRAKRKAPSPPPRKLQSQSDNSIATESESAESIHIEDRVKGRCSEVYSPTGNVVDLTGTAVPSGASGCSEPANHDQNNIPQVSEEGSLLVNADTPEESEVSFKSDIGSEYSLEEIDEKEEMLHEESADPTGATQEASTSSAALDVPVDAKKNEPPLLASSRDIGAEENECNSDGLKSGNMSAEEKDQHNQVFVEKVTFDSDKPLGALHLNTNSGHGDANFPPTVAEEGNVSVVGGSNQNNPDTLNFQGHEDIPSLNKTHSLPPLQGVHHQKWDQSDTETTKTQDAAIQTVPSEYDLGPMPSHEKTDPQGYKLTAHQASTRLQKPVVGNQPSGSLNRVHETTGNLTELNHKGQQDVDDRPSPNGDPSNTLANDEQVPPQRLVKSPLSSPSKGYPLYRRDSKPKPKPSNEITRDYIPKVGMTTYKIVPPKSLEIVKSWESDPTENPEAAYLHMPPKNEHFQEFGTQKEIHDNFKSTNQTGPSLGSDVTLPGNEPLGKTDGVIDKSAMSFSNAKGERMEGEHSKSNPDPLRAPLELSTGNKSRSPPAVPEKSNILSPPPKPSNFYLQMQRRASGHYVTSAMARSSCVSSPTQSEAKSLETEKKLASPEQTSFPFPRTFNAPSQVVQENTENGHNAGKIEVNPFPVRRPTSLSSPNSQSPPPPPPPLNLKTLRTFVLPQPYSSSRPSPFALAVSSAVKRSQSFSRTYTSTTRPLKQQTSLNISSEDSTAEIQSHSSLPSSTREAQQSVPDKQKNNGALNEQNRQVCSPPGHPTTAACGRSTAPTVLRPDPEQIHQSLLAAIRSGEAAAKLRRVAPPSNTVAVNGRSSLSSQVSIAPRYNNH</sequence>
<feature type="compositionally biased region" description="Basic and acidic residues" evidence="1">
    <location>
        <begin position="706"/>
        <end position="718"/>
    </location>
</feature>
<feature type="compositionally biased region" description="Polar residues" evidence="1">
    <location>
        <begin position="1052"/>
        <end position="1120"/>
    </location>
</feature>
<keyword evidence="4" id="KW-1185">Reference proteome</keyword>
<feature type="region of interest" description="Disordered" evidence="1">
    <location>
        <begin position="566"/>
        <end position="770"/>
    </location>
</feature>
<dbReference type="GO" id="GO:0003785">
    <property type="term" value="F:actin monomer binding"/>
    <property type="evidence" value="ECO:0007669"/>
    <property type="project" value="InterPro"/>
</dbReference>
<reference evidence="3" key="1">
    <citation type="journal article" date="2023" name="DNA Res.">
        <title>Chromosome-level genome assembly of Phrynocephalus forsythii using third-generation DNA sequencing and Hi-C analysis.</title>
        <authorList>
            <person name="Qi Y."/>
            <person name="Zhao W."/>
            <person name="Zhao Y."/>
            <person name="Niu C."/>
            <person name="Cao S."/>
            <person name="Zhang Y."/>
        </authorList>
    </citation>
    <scope>NUCLEOTIDE SEQUENCE</scope>
    <source>
        <tissue evidence="3">Muscle</tissue>
    </source>
</reference>
<feature type="compositionally biased region" description="Polar residues" evidence="1">
    <location>
        <begin position="937"/>
        <end position="951"/>
    </location>
</feature>
<dbReference type="CDD" id="cd21801">
    <property type="entry name" value="WH2_Wc_Cobl"/>
    <property type="match status" value="1"/>
</dbReference>
<dbReference type="AlphaFoldDB" id="A0A9Q0Y7K3"/>
<feature type="compositionally biased region" description="Polar residues" evidence="1">
    <location>
        <begin position="490"/>
        <end position="500"/>
    </location>
</feature>
<protein>
    <recommendedName>
        <fullName evidence="2">Cordon-bleu ubiquitin-like domain-containing protein</fullName>
    </recommendedName>
</protein>
<feature type="compositionally biased region" description="Polar residues" evidence="1">
    <location>
        <begin position="975"/>
        <end position="988"/>
    </location>
</feature>
<evidence type="ECO:0000256" key="1">
    <source>
        <dbReference type="SAM" id="MobiDB-lite"/>
    </source>
</evidence>
<dbReference type="PANTHER" id="PTHR21557:SF2">
    <property type="entry name" value="CORDON-BLEU PROTEIN-LIKE 1"/>
    <property type="match status" value="1"/>
</dbReference>
<evidence type="ECO:0000259" key="2">
    <source>
        <dbReference type="Pfam" id="PF09469"/>
    </source>
</evidence>
<accession>A0A9Q0Y7K3</accession>
<evidence type="ECO:0000313" key="4">
    <source>
        <dbReference type="Proteomes" id="UP001142489"/>
    </source>
</evidence>
<dbReference type="OrthoDB" id="8882621at2759"/>
<feature type="region of interest" description="Disordered" evidence="1">
    <location>
        <begin position="452"/>
        <end position="544"/>
    </location>
</feature>
<feature type="compositionally biased region" description="Polar residues" evidence="1">
    <location>
        <begin position="641"/>
        <end position="650"/>
    </location>
</feature>
<dbReference type="InterPro" id="IPR019025">
    <property type="entry name" value="Cordon-bleu_ubiquitin_domain"/>
</dbReference>
<dbReference type="Pfam" id="PF09469">
    <property type="entry name" value="Cobl"/>
    <property type="match status" value="1"/>
</dbReference>
<dbReference type="InterPro" id="IPR039895">
    <property type="entry name" value="COBL-like"/>
</dbReference>
<name>A0A9Q0Y7K3_9SAUR</name>
<feature type="region of interest" description="Disordered" evidence="1">
    <location>
        <begin position="829"/>
        <end position="1142"/>
    </location>
</feature>
<comment type="caution">
    <text evidence="3">The sequence shown here is derived from an EMBL/GenBank/DDBJ whole genome shotgun (WGS) entry which is preliminary data.</text>
</comment>
<feature type="region of interest" description="Disordered" evidence="1">
    <location>
        <begin position="420"/>
        <end position="440"/>
    </location>
</feature>
<feature type="compositionally biased region" description="Low complexity" evidence="1">
    <location>
        <begin position="587"/>
        <end position="599"/>
    </location>
</feature>
<evidence type="ECO:0000313" key="3">
    <source>
        <dbReference type="EMBL" id="KAJ7345695.1"/>
    </source>
</evidence>
<feature type="region of interest" description="Disordered" evidence="1">
    <location>
        <begin position="1173"/>
        <end position="1196"/>
    </location>
</feature>
<feature type="domain" description="Cordon-bleu ubiquitin-like" evidence="2">
    <location>
        <begin position="124"/>
        <end position="210"/>
    </location>
</feature>
<dbReference type="EMBL" id="JAPFRF010000001">
    <property type="protein sequence ID" value="KAJ7345695.1"/>
    <property type="molecule type" value="Genomic_DNA"/>
</dbReference>
<feature type="compositionally biased region" description="Pro residues" evidence="1">
    <location>
        <begin position="1013"/>
        <end position="1022"/>
    </location>
</feature>
<feature type="compositionally biased region" description="Polar residues" evidence="1">
    <location>
        <begin position="274"/>
        <end position="288"/>
    </location>
</feature>
<gene>
    <name evidence="3" type="ORF">JRQ81_001645</name>
</gene>
<proteinExistence type="predicted"/>
<feature type="compositionally biased region" description="Polar residues" evidence="1">
    <location>
        <begin position="687"/>
        <end position="705"/>
    </location>
</feature>
<feature type="region of interest" description="Disordered" evidence="1">
    <location>
        <begin position="1"/>
        <end position="23"/>
    </location>
</feature>
<feature type="compositionally biased region" description="Basic and acidic residues" evidence="1">
    <location>
        <begin position="629"/>
        <end position="640"/>
    </location>
</feature>
<organism evidence="3 4">
    <name type="scientific">Phrynocephalus forsythii</name>
    <dbReference type="NCBI Taxonomy" id="171643"/>
    <lineage>
        <taxon>Eukaryota</taxon>
        <taxon>Metazoa</taxon>
        <taxon>Chordata</taxon>
        <taxon>Craniata</taxon>
        <taxon>Vertebrata</taxon>
        <taxon>Euteleostomi</taxon>
        <taxon>Lepidosauria</taxon>
        <taxon>Squamata</taxon>
        <taxon>Bifurcata</taxon>
        <taxon>Unidentata</taxon>
        <taxon>Episquamata</taxon>
        <taxon>Toxicofera</taxon>
        <taxon>Iguania</taxon>
        <taxon>Acrodonta</taxon>
        <taxon>Agamidae</taxon>
        <taxon>Agaminae</taxon>
        <taxon>Phrynocephalus</taxon>
    </lineage>
</organism>
<feature type="compositionally biased region" description="Basic and acidic residues" evidence="1">
    <location>
        <begin position="952"/>
        <end position="961"/>
    </location>
</feature>
<dbReference type="Proteomes" id="UP001142489">
    <property type="component" value="Unassembled WGS sequence"/>
</dbReference>
<dbReference type="PANTHER" id="PTHR21557">
    <property type="entry name" value="CORDON-BLEU"/>
    <property type="match status" value="1"/>
</dbReference>
<feature type="compositionally biased region" description="Basic and acidic residues" evidence="1">
    <location>
        <begin position="870"/>
        <end position="881"/>
    </location>
</feature>